<dbReference type="InterPro" id="IPR043502">
    <property type="entry name" value="DNA/RNA_pol_sf"/>
</dbReference>
<proteinExistence type="predicted"/>
<organism evidence="3 4">
    <name type="scientific">Cordylochernes scorpioides</name>
    <dbReference type="NCBI Taxonomy" id="51811"/>
    <lineage>
        <taxon>Eukaryota</taxon>
        <taxon>Metazoa</taxon>
        <taxon>Ecdysozoa</taxon>
        <taxon>Arthropoda</taxon>
        <taxon>Chelicerata</taxon>
        <taxon>Arachnida</taxon>
        <taxon>Pseudoscorpiones</taxon>
        <taxon>Cheliferoidea</taxon>
        <taxon>Chernetidae</taxon>
        <taxon>Cordylochernes</taxon>
    </lineage>
</organism>
<dbReference type="PANTHER" id="PTHR47027:SF20">
    <property type="entry name" value="REVERSE TRANSCRIPTASE-LIKE PROTEIN WITH RNA-DIRECTED DNA POLYMERASE DOMAIN"/>
    <property type="match status" value="1"/>
</dbReference>
<feature type="region of interest" description="Disordered" evidence="1">
    <location>
        <begin position="139"/>
        <end position="172"/>
    </location>
</feature>
<dbReference type="EMBL" id="CP092878">
    <property type="protein sequence ID" value="UYV78381.1"/>
    <property type="molecule type" value="Genomic_DNA"/>
</dbReference>
<keyword evidence="4" id="KW-1185">Reference proteome</keyword>
<dbReference type="SUPFAM" id="SSF56672">
    <property type="entry name" value="DNA/RNA polymerases"/>
    <property type="match status" value="1"/>
</dbReference>
<sequence>MGFEDTPNYNHVRDILRTAIKKAGFKDDGLVSFSKESPPTPRKSTGNTPKQQQPKVGAKRKSKDEVPATTPIKKRKPPTTSLVQSTSPKKVFKPTLSTPGRHRGTYYSKASAAARNTPGPLDNPTPAMLQVLNRKKELQTGNGQGESPVPSPKESVTPSPPSSRRPRRYISPASIANTKDRGFLVSLMVSLRLPQVFIGWFLLLYAGADATVRAGGLHTKPFQLLNGVRQGCVISAAMFSLATSPLLRRLEQALGPGNVLAYADDIVLLIHSEEQFGVVTSIFENFRRA</sequence>
<dbReference type="PANTHER" id="PTHR47027">
    <property type="entry name" value="REVERSE TRANSCRIPTASE DOMAIN-CONTAINING PROTEIN"/>
    <property type="match status" value="1"/>
</dbReference>
<feature type="compositionally biased region" description="Polar residues" evidence="1">
    <location>
        <begin position="34"/>
        <end position="54"/>
    </location>
</feature>
<gene>
    <name evidence="3" type="ORF">LAZ67_16001128</name>
</gene>
<feature type="domain" description="Reverse transcriptase" evidence="2">
    <location>
        <begin position="218"/>
        <end position="286"/>
    </location>
</feature>
<evidence type="ECO:0000256" key="1">
    <source>
        <dbReference type="SAM" id="MobiDB-lite"/>
    </source>
</evidence>
<evidence type="ECO:0000313" key="3">
    <source>
        <dbReference type="EMBL" id="UYV78381.1"/>
    </source>
</evidence>
<dbReference type="Pfam" id="PF00078">
    <property type="entry name" value="RVT_1"/>
    <property type="match status" value="1"/>
</dbReference>
<dbReference type="Gene3D" id="1.10.510.10">
    <property type="entry name" value="Transferase(Phosphotransferase) domain 1"/>
    <property type="match status" value="1"/>
</dbReference>
<dbReference type="Proteomes" id="UP001235939">
    <property type="component" value="Chromosome 16"/>
</dbReference>
<name>A0ABY6LB38_9ARAC</name>
<evidence type="ECO:0000259" key="2">
    <source>
        <dbReference type="Pfam" id="PF00078"/>
    </source>
</evidence>
<accession>A0ABY6LB38</accession>
<reference evidence="3 4" key="1">
    <citation type="submission" date="2022-01" db="EMBL/GenBank/DDBJ databases">
        <title>A chromosomal length assembly of Cordylochernes scorpioides.</title>
        <authorList>
            <person name="Zeh D."/>
            <person name="Zeh J."/>
        </authorList>
    </citation>
    <scope>NUCLEOTIDE SEQUENCE [LARGE SCALE GENOMIC DNA]</scope>
    <source>
        <strain evidence="3">IN4F17</strain>
        <tissue evidence="3">Whole Body</tissue>
    </source>
</reference>
<feature type="region of interest" description="Disordered" evidence="1">
    <location>
        <begin position="26"/>
        <end position="127"/>
    </location>
</feature>
<protein>
    <recommendedName>
        <fullName evidence="2">Reverse transcriptase domain-containing protein</fullName>
    </recommendedName>
</protein>
<evidence type="ECO:0000313" key="4">
    <source>
        <dbReference type="Proteomes" id="UP001235939"/>
    </source>
</evidence>
<dbReference type="InterPro" id="IPR000477">
    <property type="entry name" value="RT_dom"/>
</dbReference>